<sequence length="442" mass="48579">MCWLSNHSLPVPQCATIYRPSQWQHPVRCPLSHAASSCSRTYSRAPGCEGVYPKVNAVNYSPVYPPVAATRQIEQANVEEDTCERCSRPPLTCKVEEKPPDAVRKLPTTRKLDTLKTAPDANKLSPAKSSSSSAAARQKQLKPSSGDRESSSSNLRQPTGKPKVSREKGMELRRPLVESTKSAQEKCCFSSRRSVTYSSADWSAGPHDMIPAAPQSSTPETEYRNCFNRPSMAELLLVPHQTSPLPAQSSMAETEYRQSFHRPSMAEFLLVPHHTSALPPPPQPSTPETEYRKNFNRPSMAELLVFPNETSPLPPPTPPLSTPETKCRRNVSHPSMAELLLVPHETSPLPPPPQNSFPETEYRNSFNRGSLASSFAPHFVAPRRVSAGSVPESTEVPPLPEPWQRVSAPSEYWNDGNLDAPDPNSTADIVTPHSVVIAPAFG</sequence>
<name>A0A3P7LFM9_DIBLA</name>
<feature type="compositionally biased region" description="Basic and acidic residues" evidence="1">
    <location>
        <begin position="97"/>
        <end position="114"/>
    </location>
</feature>
<reference evidence="2 3" key="1">
    <citation type="submission" date="2018-11" db="EMBL/GenBank/DDBJ databases">
        <authorList>
            <consortium name="Pathogen Informatics"/>
        </authorList>
    </citation>
    <scope>NUCLEOTIDE SEQUENCE [LARGE SCALE GENOMIC DNA]</scope>
</reference>
<feature type="compositionally biased region" description="Pro residues" evidence="1">
    <location>
        <begin position="312"/>
        <end position="321"/>
    </location>
</feature>
<evidence type="ECO:0000256" key="1">
    <source>
        <dbReference type="SAM" id="MobiDB-lite"/>
    </source>
</evidence>
<feature type="compositionally biased region" description="Basic and acidic residues" evidence="1">
    <location>
        <begin position="164"/>
        <end position="176"/>
    </location>
</feature>
<gene>
    <name evidence="2" type="ORF">DILT_LOCUS11526</name>
</gene>
<feature type="compositionally biased region" description="Low complexity" evidence="1">
    <location>
        <begin position="125"/>
        <end position="136"/>
    </location>
</feature>
<dbReference type="AlphaFoldDB" id="A0A3P7LFM9"/>
<feature type="region of interest" description="Disordered" evidence="1">
    <location>
        <begin position="309"/>
        <end position="328"/>
    </location>
</feature>
<evidence type="ECO:0000313" key="3">
    <source>
        <dbReference type="Proteomes" id="UP000281553"/>
    </source>
</evidence>
<accession>A0A3P7LFM9</accession>
<protein>
    <submittedName>
        <fullName evidence="2">Uncharacterized protein</fullName>
    </submittedName>
</protein>
<feature type="region of interest" description="Disordered" evidence="1">
    <location>
        <begin position="388"/>
        <end position="427"/>
    </location>
</feature>
<dbReference type="EMBL" id="UYRU01063292">
    <property type="protein sequence ID" value="VDN15695.1"/>
    <property type="molecule type" value="Genomic_DNA"/>
</dbReference>
<proteinExistence type="predicted"/>
<keyword evidence="3" id="KW-1185">Reference proteome</keyword>
<evidence type="ECO:0000313" key="2">
    <source>
        <dbReference type="EMBL" id="VDN15695.1"/>
    </source>
</evidence>
<feature type="region of interest" description="Disordered" evidence="1">
    <location>
        <begin position="97"/>
        <end position="185"/>
    </location>
</feature>
<dbReference type="Proteomes" id="UP000281553">
    <property type="component" value="Unassembled WGS sequence"/>
</dbReference>
<organism evidence="2 3">
    <name type="scientific">Dibothriocephalus latus</name>
    <name type="common">Fish tapeworm</name>
    <name type="synonym">Diphyllobothrium latum</name>
    <dbReference type="NCBI Taxonomy" id="60516"/>
    <lineage>
        <taxon>Eukaryota</taxon>
        <taxon>Metazoa</taxon>
        <taxon>Spiralia</taxon>
        <taxon>Lophotrochozoa</taxon>
        <taxon>Platyhelminthes</taxon>
        <taxon>Cestoda</taxon>
        <taxon>Eucestoda</taxon>
        <taxon>Diphyllobothriidea</taxon>
        <taxon>Diphyllobothriidae</taxon>
        <taxon>Dibothriocephalus</taxon>
    </lineage>
</organism>
<feature type="region of interest" description="Disordered" evidence="1">
    <location>
        <begin position="201"/>
        <end position="222"/>
    </location>
</feature>